<dbReference type="SUPFAM" id="SSF53300">
    <property type="entry name" value="vWA-like"/>
    <property type="match status" value="1"/>
</dbReference>
<feature type="domain" description="VWFA" evidence="5">
    <location>
        <begin position="45"/>
        <end position="250"/>
    </location>
</feature>
<evidence type="ECO:0000313" key="7">
    <source>
        <dbReference type="EMBL" id="SHO47504.1"/>
    </source>
</evidence>
<evidence type="ECO:0000256" key="1">
    <source>
        <dbReference type="ARBA" id="ARBA00004442"/>
    </source>
</evidence>
<dbReference type="STRING" id="1121416.SAMN02745220_01895"/>
<comment type="subcellular location">
    <subcellularLocation>
        <location evidence="1">Cell outer membrane</location>
    </subcellularLocation>
</comment>
<dbReference type="InterPro" id="IPR002035">
    <property type="entry name" value="VWF_A"/>
</dbReference>
<dbReference type="PANTHER" id="PTHR30329">
    <property type="entry name" value="STATOR ELEMENT OF FLAGELLAR MOTOR COMPLEX"/>
    <property type="match status" value="1"/>
</dbReference>
<dbReference type="InterPro" id="IPR050330">
    <property type="entry name" value="Bact_OuterMem_StrucFunc"/>
</dbReference>
<dbReference type="RefSeq" id="WP_073613198.1">
    <property type="nucleotide sequence ID" value="NZ_FRFE01000007.1"/>
</dbReference>
<dbReference type="PROSITE" id="PS50234">
    <property type="entry name" value="VWFA"/>
    <property type="match status" value="1"/>
</dbReference>
<dbReference type="PROSITE" id="PS51123">
    <property type="entry name" value="OMPA_2"/>
    <property type="match status" value="1"/>
</dbReference>
<dbReference type="InterPro" id="IPR006664">
    <property type="entry name" value="OMP_bac"/>
</dbReference>
<dbReference type="EMBL" id="FRFE01000007">
    <property type="protein sequence ID" value="SHO47504.1"/>
    <property type="molecule type" value="Genomic_DNA"/>
</dbReference>
<dbReference type="PANTHER" id="PTHR30329:SF21">
    <property type="entry name" value="LIPOPROTEIN YIAD-RELATED"/>
    <property type="match status" value="1"/>
</dbReference>
<dbReference type="Gene3D" id="3.30.1330.60">
    <property type="entry name" value="OmpA-like domain"/>
    <property type="match status" value="1"/>
</dbReference>
<dbReference type="InterPro" id="IPR036465">
    <property type="entry name" value="vWFA_dom_sf"/>
</dbReference>
<feature type="domain" description="OmpA-like" evidence="6">
    <location>
        <begin position="239"/>
        <end position="357"/>
    </location>
</feature>
<dbReference type="Proteomes" id="UP000184603">
    <property type="component" value="Unassembled WGS sequence"/>
</dbReference>
<evidence type="ECO:0000313" key="8">
    <source>
        <dbReference type="Proteomes" id="UP000184603"/>
    </source>
</evidence>
<dbReference type="Gene3D" id="3.40.50.410">
    <property type="entry name" value="von Willebrand factor, type A domain"/>
    <property type="match status" value="1"/>
</dbReference>
<dbReference type="SUPFAM" id="SSF103088">
    <property type="entry name" value="OmpA-like"/>
    <property type="match status" value="1"/>
</dbReference>
<keyword evidence="3" id="KW-0998">Cell outer membrane</keyword>
<evidence type="ECO:0000259" key="5">
    <source>
        <dbReference type="PROSITE" id="PS50234"/>
    </source>
</evidence>
<proteinExistence type="predicted"/>
<organism evidence="7 8">
    <name type="scientific">Desulfopila aestuarii DSM 18488</name>
    <dbReference type="NCBI Taxonomy" id="1121416"/>
    <lineage>
        <taxon>Bacteria</taxon>
        <taxon>Pseudomonadati</taxon>
        <taxon>Thermodesulfobacteriota</taxon>
        <taxon>Desulfobulbia</taxon>
        <taxon>Desulfobulbales</taxon>
        <taxon>Desulfocapsaceae</taxon>
        <taxon>Desulfopila</taxon>
    </lineage>
</organism>
<dbReference type="OrthoDB" id="9805566at2"/>
<gene>
    <name evidence="7" type="ORF">SAMN02745220_01895</name>
</gene>
<dbReference type="AlphaFoldDB" id="A0A1M7Y586"/>
<evidence type="ECO:0000259" key="6">
    <source>
        <dbReference type="PROSITE" id="PS51123"/>
    </source>
</evidence>
<dbReference type="InterPro" id="IPR006665">
    <property type="entry name" value="OmpA-like"/>
</dbReference>
<dbReference type="CDD" id="cd07185">
    <property type="entry name" value="OmpA_C-like"/>
    <property type="match status" value="1"/>
</dbReference>
<keyword evidence="8" id="KW-1185">Reference proteome</keyword>
<name>A0A1M7Y586_9BACT</name>
<dbReference type="InterPro" id="IPR036737">
    <property type="entry name" value="OmpA-like_sf"/>
</dbReference>
<sequence length="357" mass="39307">MRIRRVVFALLWAIVFALATTDLVLAASAMVDGGEEVCLVRRADNFLILYDRSGSMAEKHNGTIMTKMQGERKILLEKNATLPDMNWQAGIYSFTPAGELTNLVEYYPMQQYDKKKFSWTLIKMPLEPKGPTMLQAGLLKLDDVLSGLNGRTVVFLFTDGQHTPVDAFPAPGAIARNIAKKHDVCYGVINTGTKSQELATIASIASATPCSYSVGFDTLLGNPEWMTNALFEVTDQSPCGDIIGHVFQNIHFDFDKDYLKPEYYQSLNDAAAVLRENPQTQIVLAGHTDSIGTKQYNMGLSHRRAAAVRDYLVNSAGVAKERITLSGFGFSEPIATNKTSEGRALNRRVQGIITGLK</sequence>
<evidence type="ECO:0000256" key="3">
    <source>
        <dbReference type="ARBA" id="ARBA00023237"/>
    </source>
</evidence>
<dbReference type="GO" id="GO:0009279">
    <property type="term" value="C:cell outer membrane"/>
    <property type="evidence" value="ECO:0007669"/>
    <property type="project" value="UniProtKB-SubCell"/>
</dbReference>
<dbReference type="Pfam" id="PF00691">
    <property type="entry name" value="OmpA"/>
    <property type="match status" value="1"/>
</dbReference>
<evidence type="ECO:0000256" key="4">
    <source>
        <dbReference type="PROSITE-ProRule" id="PRU00473"/>
    </source>
</evidence>
<evidence type="ECO:0000256" key="2">
    <source>
        <dbReference type="ARBA" id="ARBA00023136"/>
    </source>
</evidence>
<reference evidence="7 8" key="1">
    <citation type="submission" date="2016-12" db="EMBL/GenBank/DDBJ databases">
        <authorList>
            <person name="Song W.-J."/>
            <person name="Kurnit D.M."/>
        </authorList>
    </citation>
    <scope>NUCLEOTIDE SEQUENCE [LARGE SCALE GENOMIC DNA]</scope>
    <source>
        <strain evidence="7 8">DSM 18488</strain>
    </source>
</reference>
<accession>A0A1M7Y586</accession>
<keyword evidence="2 4" id="KW-0472">Membrane</keyword>
<dbReference type="PRINTS" id="PR01021">
    <property type="entry name" value="OMPADOMAIN"/>
</dbReference>
<protein>
    <submittedName>
        <fullName evidence="7">OmpA-OmpF porin, OOP family</fullName>
    </submittedName>
</protein>